<dbReference type="InterPro" id="IPR000182">
    <property type="entry name" value="GNAT_dom"/>
</dbReference>
<gene>
    <name evidence="2" type="ORF">RJN63_25035</name>
</gene>
<dbReference type="Gene3D" id="3.40.630.30">
    <property type="match status" value="1"/>
</dbReference>
<sequence length="155" mass="17118">MNKNDVMIHYTDERSIATFEAIANLYESVGFGTVEFYKGDKGFEIALASSASTNFFALDEQGDVVGMTRVFSDNKICTWIAELCVHPEWQGNGIGRNLVQMVISRFGHTAIYVEAFSGSEGFFTRQGIKPKTKLVACSRAGQRSESSSEPVPFSH</sequence>
<reference evidence="2" key="1">
    <citation type="submission" date="2023-02" db="EMBL/GenBank/DDBJ databases">
        <title>Description of Herbaspirillum huttiense subsp. nephrolepsisexaltata and Herbaspirillum huttiense subsp. lycopersicon.</title>
        <authorList>
            <person name="Poudel M."/>
            <person name="Sharma A."/>
            <person name="Goss E."/>
            <person name="Tapia J.H."/>
            <person name="Harmon C.M."/>
            <person name="Jones J.B."/>
        </authorList>
    </citation>
    <scope>NUCLEOTIDE SEQUENCE</scope>
    <source>
        <strain evidence="2">NC40101</strain>
    </source>
</reference>
<proteinExistence type="predicted"/>
<dbReference type="EMBL" id="JAVRAA010000018">
    <property type="protein sequence ID" value="MDT0340117.1"/>
    <property type="molecule type" value="Genomic_DNA"/>
</dbReference>
<protein>
    <submittedName>
        <fullName evidence="2">GNAT family N-acetyltransferase</fullName>
    </submittedName>
</protein>
<evidence type="ECO:0000313" key="2">
    <source>
        <dbReference type="EMBL" id="MDT0340117.1"/>
    </source>
</evidence>
<dbReference type="AlphaFoldDB" id="A0AAE4GDN8"/>
<accession>A0AAE4GDN8</accession>
<dbReference type="SUPFAM" id="SSF55729">
    <property type="entry name" value="Acyl-CoA N-acyltransferases (Nat)"/>
    <property type="match status" value="1"/>
</dbReference>
<feature type="domain" description="N-acetyltransferase" evidence="1">
    <location>
        <begin position="6"/>
        <end position="155"/>
    </location>
</feature>
<dbReference type="Pfam" id="PF00583">
    <property type="entry name" value="Acetyltransf_1"/>
    <property type="match status" value="1"/>
</dbReference>
<comment type="caution">
    <text evidence="2">The sequence shown here is derived from an EMBL/GenBank/DDBJ whole genome shotgun (WGS) entry which is preliminary data.</text>
</comment>
<dbReference type="RefSeq" id="WP_310838834.1">
    <property type="nucleotide sequence ID" value="NZ_JAVLSM010000020.1"/>
</dbReference>
<evidence type="ECO:0000259" key="1">
    <source>
        <dbReference type="PROSITE" id="PS51186"/>
    </source>
</evidence>
<name>A0AAE4GDN8_9BURK</name>
<organism evidence="2">
    <name type="scientific">Herbaspirillum huttiense subsp. nephrolepidis</name>
    <dbReference type="NCBI Taxonomy" id="3075126"/>
    <lineage>
        <taxon>Bacteria</taxon>
        <taxon>Pseudomonadati</taxon>
        <taxon>Pseudomonadota</taxon>
        <taxon>Betaproteobacteria</taxon>
        <taxon>Burkholderiales</taxon>
        <taxon>Oxalobacteraceae</taxon>
        <taxon>Herbaspirillum</taxon>
    </lineage>
</organism>
<dbReference type="PROSITE" id="PS51186">
    <property type="entry name" value="GNAT"/>
    <property type="match status" value="1"/>
</dbReference>
<dbReference type="InterPro" id="IPR016181">
    <property type="entry name" value="Acyl_CoA_acyltransferase"/>
</dbReference>
<dbReference type="CDD" id="cd04301">
    <property type="entry name" value="NAT_SF"/>
    <property type="match status" value="1"/>
</dbReference>
<dbReference type="GO" id="GO:0016747">
    <property type="term" value="F:acyltransferase activity, transferring groups other than amino-acyl groups"/>
    <property type="evidence" value="ECO:0007669"/>
    <property type="project" value="InterPro"/>
</dbReference>